<gene>
    <name evidence="7" type="ORF">J5N97_002562</name>
</gene>
<dbReference type="OrthoDB" id="658598at2759"/>
<dbReference type="EMBL" id="JAGGNH010000001">
    <property type="protein sequence ID" value="KAJ0984206.1"/>
    <property type="molecule type" value="Genomic_DNA"/>
</dbReference>
<reference evidence="7" key="2">
    <citation type="journal article" date="2022" name="Hortic Res">
        <title>The genome of Dioscorea zingiberensis sheds light on the biosynthesis, origin and evolution of the medicinally important diosgenin saponins.</title>
        <authorList>
            <person name="Li Y."/>
            <person name="Tan C."/>
            <person name="Li Z."/>
            <person name="Guo J."/>
            <person name="Li S."/>
            <person name="Chen X."/>
            <person name="Wang C."/>
            <person name="Dai X."/>
            <person name="Yang H."/>
            <person name="Song W."/>
            <person name="Hou L."/>
            <person name="Xu J."/>
            <person name="Tong Z."/>
            <person name="Xu A."/>
            <person name="Yuan X."/>
            <person name="Wang W."/>
            <person name="Yang Q."/>
            <person name="Chen L."/>
            <person name="Sun Z."/>
            <person name="Wang K."/>
            <person name="Pan B."/>
            <person name="Chen J."/>
            <person name="Bao Y."/>
            <person name="Liu F."/>
            <person name="Qi X."/>
            <person name="Gang D.R."/>
            <person name="Wen J."/>
            <person name="Li J."/>
        </authorList>
    </citation>
    <scope>NUCLEOTIDE SEQUENCE</scope>
    <source>
        <strain evidence="7">Dzin_1.0</strain>
    </source>
</reference>
<keyword evidence="2" id="KW-0805">Transcription regulation</keyword>
<dbReference type="GO" id="GO:0006355">
    <property type="term" value="P:regulation of DNA-templated transcription"/>
    <property type="evidence" value="ECO:0007669"/>
    <property type="project" value="InterPro"/>
</dbReference>
<keyword evidence="3" id="KW-0804">Transcription</keyword>
<comment type="subcellular location">
    <subcellularLocation>
        <location evidence="1">Nucleus</location>
    </subcellularLocation>
</comment>
<dbReference type="InterPro" id="IPR059002">
    <property type="entry name" value="IBH1_N"/>
</dbReference>
<evidence type="ECO:0000313" key="8">
    <source>
        <dbReference type="Proteomes" id="UP001085076"/>
    </source>
</evidence>
<dbReference type="CDD" id="cd11444">
    <property type="entry name" value="bHLH_AtIBH1_like"/>
    <property type="match status" value="1"/>
</dbReference>
<dbReference type="AlphaFoldDB" id="A0A9D5D2Z1"/>
<dbReference type="InterPro" id="IPR044660">
    <property type="entry name" value="IBH1-like"/>
</dbReference>
<protein>
    <recommendedName>
        <fullName evidence="6">IBH1-like N-terminal domain-containing protein</fullName>
    </recommendedName>
</protein>
<comment type="caution">
    <text evidence="7">The sequence shown here is derived from an EMBL/GenBank/DDBJ whole genome shotgun (WGS) entry which is preliminary data.</text>
</comment>
<evidence type="ECO:0000256" key="4">
    <source>
        <dbReference type="ARBA" id="ARBA00023242"/>
    </source>
</evidence>
<evidence type="ECO:0000256" key="1">
    <source>
        <dbReference type="ARBA" id="ARBA00004123"/>
    </source>
</evidence>
<evidence type="ECO:0000259" key="6">
    <source>
        <dbReference type="Pfam" id="PF26576"/>
    </source>
</evidence>
<dbReference type="InterPro" id="IPR044549">
    <property type="entry name" value="bHLH_AtIBH1-like"/>
</dbReference>
<dbReference type="Proteomes" id="UP001085076">
    <property type="component" value="Miscellaneous, Linkage group lg01"/>
</dbReference>
<keyword evidence="8" id="KW-1185">Reference proteome</keyword>
<proteinExistence type="predicted"/>
<accession>A0A9D5D2Z1</accession>
<sequence length="203" mass="23256">MEEEPRRKRRRVCAIEPNELVFSSFPHNYVSQLLPALLRVTGIASSKGNKDEDMEKTVRFEVDMALATSAGGFKWSNALKHTLEQQSMKNAKTKQCGSKIDERFDNKLKCLFSSPKSLIPKLNVDSDEEQLGEHSDDKKKKKKKKKKMNKGSQEDLGCRMRKLRRIVPGGEEMNVCELLSEMESYVMCLQMQVYILKSLVANH</sequence>
<feature type="region of interest" description="Disordered" evidence="5">
    <location>
        <begin position="125"/>
        <end position="154"/>
    </location>
</feature>
<name>A0A9D5D2Z1_9LILI</name>
<keyword evidence="4" id="KW-0539">Nucleus</keyword>
<feature type="domain" description="IBH1-like N-terminal" evidence="6">
    <location>
        <begin position="23"/>
        <end position="86"/>
    </location>
</feature>
<reference evidence="7" key="1">
    <citation type="submission" date="2021-03" db="EMBL/GenBank/DDBJ databases">
        <authorList>
            <person name="Li Z."/>
            <person name="Yang C."/>
        </authorList>
    </citation>
    <scope>NUCLEOTIDE SEQUENCE</scope>
    <source>
        <strain evidence="7">Dzin_1.0</strain>
        <tissue evidence="7">Leaf</tissue>
    </source>
</reference>
<evidence type="ECO:0000256" key="2">
    <source>
        <dbReference type="ARBA" id="ARBA00023015"/>
    </source>
</evidence>
<organism evidence="7 8">
    <name type="scientific">Dioscorea zingiberensis</name>
    <dbReference type="NCBI Taxonomy" id="325984"/>
    <lineage>
        <taxon>Eukaryota</taxon>
        <taxon>Viridiplantae</taxon>
        <taxon>Streptophyta</taxon>
        <taxon>Embryophyta</taxon>
        <taxon>Tracheophyta</taxon>
        <taxon>Spermatophyta</taxon>
        <taxon>Magnoliopsida</taxon>
        <taxon>Liliopsida</taxon>
        <taxon>Dioscoreales</taxon>
        <taxon>Dioscoreaceae</taxon>
        <taxon>Dioscorea</taxon>
    </lineage>
</organism>
<evidence type="ECO:0000313" key="7">
    <source>
        <dbReference type="EMBL" id="KAJ0984206.1"/>
    </source>
</evidence>
<dbReference type="Pfam" id="PF26576">
    <property type="entry name" value="IBH1_N"/>
    <property type="match status" value="1"/>
</dbReference>
<feature type="compositionally biased region" description="Basic residues" evidence="5">
    <location>
        <begin position="139"/>
        <end position="149"/>
    </location>
</feature>
<dbReference type="PANTHER" id="PTHR33124:SF42">
    <property type="entry name" value="TRANSCRIPTION FACTOR BHLH146"/>
    <property type="match status" value="1"/>
</dbReference>
<dbReference type="GO" id="GO:0005634">
    <property type="term" value="C:nucleus"/>
    <property type="evidence" value="ECO:0007669"/>
    <property type="project" value="UniProtKB-SubCell"/>
</dbReference>
<evidence type="ECO:0000256" key="5">
    <source>
        <dbReference type="SAM" id="MobiDB-lite"/>
    </source>
</evidence>
<dbReference type="PANTHER" id="PTHR33124">
    <property type="entry name" value="TRANSCRIPTION FACTOR IBH1-LIKE 1"/>
    <property type="match status" value="1"/>
</dbReference>
<evidence type="ECO:0000256" key="3">
    <source>
        <dbReference type="ARBA" id="ARBA00023163"/>
    </source>
</evidence>